<accession>A0A2K9LK84</accession>
<dbReference type="OrthoDB" id="1262040at2"/>
<name>A0A2K9LK84_9GAMM</name>
<keyword evidence="2" id="KW-1185">Reference proteome</keyword>
<dbReference type="EMBL" id="CP022684">
    <property type="protein sequence ID" value="AUM12647.1"/>
    <property type="molecule type" value="Genomic_DNA"/>
</dbReference>
<evidence type="ECO:0000313" key="1">
    <source>
        <dbReference type="EMBL" id="AUM12647.1"/>
    </source>
</evidence>
<reference evidence="2" key="1">
    <citation type="submission" date="2017-08" db="EMBL/GenBank/DDBJ databases">
        <title>Direct submision.</title>
        <authorList>
            <person name="Kim S.-J."/>
            <person name="Rhee S.-K."/>
        </authorList>
    </citation>
    <scope>NUCLEOTIDE SEQUENCE [LARGE SCALE GENOMIC DNA]</scope>
    <source>
        <strain evidence="2">GI5</strain>
    </source>
</reference>
<evidence type="ECO:0000313" key="2">
    <source>
        <dbReference type="Proteomes" id="UP000235116"/>
    </source>
</evidence>
<evidence type="ECO:0008006" key="3">
    <source>
        <dbReference type="Google" id="ProtNLM"/>
    </source>
</evidence>
<dbReference type="RefSeq" id="WP_101894032.1">
    <property type="nucleotide sequence ID" value="NZ_CP022684.1"/>
</dbReference>
<sequence length="164" mass="18704">MIKFETLWKNYPEDDPCDAKNRDGDKLFGNQCAIRLSTAMKKSGVSFSTFPNKRKCWVHPSEDHILAAAELADWIAKAKMPNMLIIENVTGDKWRSKVESRTGIICFEDYYLRSDGSGGDHIDLWNGKAMTGFGSYLRTRFSIVIPSIWSDLGKSKRIRFFPIS</sequence>
<protein>
    <recommendedName>
        <fullName evidence="3">Type VI secretion system (T6SS), amidase effector protein 4</fullName>
    </recommendedName>
</protein>
<dbReference type="InterPro" id="IPR025562">
    <property type="entry name" value="Tae4"/>
</dbReference>
<dbReference type="KEGG" id="kak:Kalk_09575"/>
<dbReference type="AlphaFoldDB" id="A0A2K9LK84"/>
<dbReference type="Proteomes" id="UP000235116">
    <property type="component" value="Chromosome"/>
</dbReference>
<proteinExistence type="predicted"/>
<organism evidence="1 2">
    <name type="scientific">Ketobacter alkanivorans</name>
    <dbReference type="NCBI Taxonomy" id="1917421"/>
    <lineage>
        <taxon>Bacteria</taxon>
        <taxon>Pseudomonadati</taxon>
        <taxon>Pseudomonadota</taxon>
        <taxon>Gammaproteobacteria</taxon>
        <taxon>Pseudomonadales</taxon>
        <taxon>Ketobacteraceae</taxon>
        <taxon>Ketobacter</taxon>
    </lineage>
</organism>
<dbReference type="Gene3D" id="3.90.1720.70">
    <property type="match status" value="1"/>
</dbReference>
<gene>
    <name evidence="1" type="ORF">Kalk_09575</name>
</gene>
<dbReference type="Pfam" id="PF14113">
    <property type="entry name" value="Tae4"/>
    <property type="match status" value="1"/>
</dbReference>